<evidence type="ECO:0000313" key="1">
    <source>
        <dbReference type="EMBL" id="MPC92925.1"/>
    </source>
</evidence>
<dbReference type="AlphaFoldDB" id="A0A5B7JEB1"/>
<organism evidence="1 2">
    <name type="scientific">Portunus trituberculatus</name>
    <name type="common">Swimming crab</name>
    <name type="synonym">Neptunus trituberculatus</name>
    <dbReference type="NCBI Taxonomy" id="210409"/>
    <lineage>
        <taxon>Eukaryota</taxon>
        <taxon>Metazoa</taxon>
        <taxon>Ecdysozoa</taxon>
        <taxon>Arthropoda</taxon>
        <taxon>Crustacea</taxon>
        <taxon>Multicrustacea</taxon>
        <taxon>Malacostraca</taxon>
        <taxon>Eumalacostraca</taxon>
        <taxon>Eucarida</taxon>
        <taxon>Decapoda</taxon>
        <taxon>Pleocyemata</taxon>
        <taxon>Brachyura</taxon>
        <taxon>Eubrachyura</taxon>
        <taxon>Portunoidea</taxon>
        <taxon>Portunidae</taxon>
        <taxon>Portuninae</taxon>
        <taxon>Portunus</taxon>
    </lineage>
</organism>
<reference evidence="1 2" key="1">
    <citation type="submission" date="2019-05" db="EMBL/GenBank/DDBJ databases">
        <title>Another draft genome of Portunus trituberculatus and its Hox gene families provides insights of decapod evolution.</title>
        <authorList>
            <person name="Jeong J.-H."/>
            <person name="Song I."/>
            <person name="Kim S."/>
            <person name="Choi T."/>
            <person name="Kim D."/>
            <person name="Ryu S."/>
            <person name="Kim W."/>
        </authorList>
    </citation>
    <scope>NUCLEOTIDE SEQUENCE [LARGE SCALE GENOMIC DNA]</scope>
    <source>
        <tissue evidence="1">Muscle</tissue>
    </source>
</reference>
<evidence type="ECO:0000313" key="2">
    <source>
        <dbReference type="Proteomes" id="UP000324222"/>
    </source>
</evidence>
<accession>A0A5B7JEB1</accession>
<protein>
    <submittedName>
        <fullName evidence="1">Uncharacterized protein</fullName>
    </submittedName>
</protein>
<proteinExistence type="predicted"/>
<dbReference type="EMBL" id="VSRR010093015">
    <property type="protein sequence ID" value="MPC92925.1"/>
    <property type="molecule type" value="Genomic_DNA"/>
</dbReference>
<comment type="caution">
    <text evidence="1">The sequence shown here is derived from an EMBL/GenBank/DDBJ whole genome shotgun (WGS) entry which is preliminary data.</text>
</comment>
<gene>
    <name evidence="1" type="ORF">E2C01_088036</name>
</gene>
<name>A0A5B7JEB1_PORTR</name>
<dbReference type="Proteomes" id="UP000324222">
    <property type="component" value="Unassembled WGS sequence"/>
</dbReference>
<keyword evidence="2" id="KW-1185">Reference proteome</keyword>
<sequence>MCADVERGRPRVASSTCDVRVSSFCIGQDNGECVVSDLRPLGLCFRISPHCTTTTLSRPWVTKQASLLTQGPHKGCRSSR</sequence>